<comment type="caution">
    <text evidence="1">The sequence shown here is derived from an EMBL/GenBank/DDBJ whole genome shotgun (WGS) entry which is preliminary data.</text>
</comment>
<dbReference type="EMBL" id="CAWUPB010000913">
    <property type="protein sequence ID" value="CAK7329624.1"/>
    <property type="molecule type" value="Genomic_DNA"/>
</dbReference>
<reference evidence="1 2" key="1">
    <citation type="submission" date="2024-01" db="EMBL/GenBank/DDBJ databases">
        <authorList>
            <person name="Waweru B."/>
        </authorList>
    </citation>
    <scope>NUCLEOTIDE SEQUENCE [LARGE SCALE GENOMIC DNA]</scope>
</reference>
<dbReference type="Proteomes" id="UP001314170">
    <property type="component" value="Unassembled WGS sequence"/>
</dbReference>
<sequence length="82" mass="8920">MPADDLLVSNNVHPGWLSSLSLPVYSSSGEEGLISDLSLFGANRSKQWPKNLFVTKGMSMVHRSVSPINPVSMEFLATEKGE</sequence>
<dbReference type="AlphaFoldDB" id="A0AAV1R9Z5"/>
<evidence type="ECO:0000313" key="1">
    <source>
        <dbReference type="EMBL" id="CAK7329624.1"/>
    </source>
</evidence>
<evidence type="ECO:0000313" key="2">
    <source>
        <dbReference type="Proteomes" id="UP001314170"/>
    </source>
</evidence>
<proteinExistence type="predicted"/>
<protein>
    <submittedName>
        <fullName evidence="1">Uncharacterized protein</fullName>
    </submittedName>
</protein>
<name>A0AAV1R9Z5_9ROSI</name>
<accession>A0AAV1R9Z5</accession>
<gene>
    <name evidence="1" type="ORF">DCAF_LOCUS7379</name>
</gene>
<keyword evidence="2" id="KW-1185">Reference proteome</keyword>
<organism evidence="1 2">
    <name type="scientific">Dovyalis caffra</name>
    <dbReference type="NCBI Taxonomy" id="77055"/>
    <lineage>
        <taxon>Eukaryota</taxon>
        <taxon>Viridiplantae</taxon>
        <taxon>Streptophyta</taxon>
        <taxon>Embryophyta</taxon>
        <taxon>Tracheophyta</taxon>
        <taxon>Spermatophyta</taxon>
        <taxon>Magnoliopsida</taxon>
        <taxon>eudicotyledons</taxon>
        <taxon>Gunneridae</taxon>
        <taxon>Pentapetalae</taxon>
        <taxon>rosids</taxon>
        <taxon>fabids</taxon>
        <taxon>Malpighiales</taxon>
        <taxon>Salicaceae</taxon>
        <taxon>Flacourtieae</taxon>
        <taxon>Dovyalis</taxon>
    </lineage>
</organism>